<feature type="transmembrane region" description="Helical" evidence="2">
    <location>
        <begin position="66"/>
        <end position="85"/>
    </location>
</feature>
<sequence>MGRAGGKSAGGEPDWLGPKDQGEGAPANRAEARQVQKEEKKKRPRRDKDDEDLDKPEKKGFKPAPLILLILLVLPAALPTIIDVFSKLDKLGVIKIPNFYGSDSHYRPCLQEYYADWAPEKLGMLDDTLIKWEGKERSLFAKLNKKYKKQVNVAKCPAPPKAQS</sequence>
<dbReference type="EMBL" id="HBEP01021719">
    <property type="protein sequence ID" value="CAD8492697.1"/>
    <property type="molecule type" value="Transcribed_RNA"/>
</dbReference>
<feature type="compositionally biased region" description="Basic and acidic residues" evidence="1">
    <location>
        <begin position="30"/>
        <end position="41"/>
    </location>
</feature>
<dbReference type="AlphaFoldDB" id="A0A7S0ERC6"/>
<evidence type="ECO:0000313" key="3">
    <source>
        <dbReference type="EMBL" id="CAD8492697.1"/>
    </source>
</evidence>
<keyword evidence="2" id="KW-0812">Transmembrane</keyword>
<accession>A0A7S0ERC6</accession>
<proteinExistence type="predicted"/>
<feature type="region of interest" description="Disordered" evidence="1">
    <location>
        <begin position="1"/>
        <end position="57"/>
    </location>
</feature>
<protein>
    <submittedName>
        <fullName evidence="3">Uncharacterized protein</fullName>
    </submittedName>
</protein>
<evidence type="ECO:0000256" key="2">
    <source>
        <dbReference type="SAM" id="Phobius"/>
    </source>
</evidence>
<keyword evidence="2" id="KW-0472">Membrane</keyword>
<reference evidence="3" key="1">
    <citation type="submission" date="2021-01" db="EMBL/GenBank/DDBJ databases">
        <authorList>
            <person name="Corre E."/>
            <person name="Pelletier E."/>
            <person name="Niang G."/>
            <person name="Scheremetjew M."/>
            <person name="Finn R."/>
            <person name="Kale V."/>
            <person name="Holt S."/>
            <person name="Cochrane G."/>
            <person name="Meng A."/>
            <person name="Brown T."/>
            <person name="Cohen L."/>
        </authorList>
    </citation>
    <scope>NUCLEOTIDE SEQUENCE</scope>
    <source>
        <strain evidence="3">CCMP1374</strain>
    </source>
</reference>
<gene>
    <name evidence="3" type="ORF">PANT1444_LOCUS12172</name>
</gene>
<evidence type="ECO:0000256" key="1">
    <source>
        <dbReference type="SAM" id="MobiDB-lite"/>
    </source>
</evidence>
<name>A0A7S0ERC6_9EUKA</name>
<keyword evidence="2" id="KW-1133">Transmembrane helix</keyword>
<organism evidence="3">
    <name type="scientific">Phaeocystis antarctica</name>
    <dbReference type="NCBI Taxonomy" id="33657"/>
    <lineage>
        <taxon>Eukaryota</taxon>
        <taxon>Haptista</taxon>
        <taxon>Haptophyta</taxon>
        <taxon>Prymnesiophyceae</taxon>
        <taxon>Phaeocystales</taxon>
        <taxon>Phaeocystaceae</taxon>
        <taxon>Phaeocystis</taxon>
    </lineage>
</organism>